<feature type="domain" description="HTH tetR-type" evidence="3">
    <location>
        <begin position="8"/>
        <end position="68"/>
    </location>
</feature>
<dbReference type="PANTHER" id="PTHR43479:SF11">
    <property type="entry name" value="ACREF_ENVCD OPERON REPRESSOR-RELATED"/>
    <property type="match status" value="1"/>
</dbReference>
<accession>A0ABY4WD76</accession>
<dbReference type="InterPro" id="IPR009057">
    <property type="entry name" value="Homeodomain-like_sf"/>
</dbReference>
<gene>
    <name evidence="4" type="ORF">NDK47_22165</name>
</gene>
<evidence type="ECO:0000313" key="5">
    <source>
        <dbReference type="Proteomes" id="UP001056500"/>
    </source>
</evidence>
<name>A0ABY4WD76_9BACL</name>
<organism evidence="4 5">
    <name type="scientific">Brevibacillus ruminantium</name>
    <dbReference type="NCBI Taxonomy" id="2950604"/>
    <lineage>
        <taxon>Bacteria</taxon>
        <taxon>Bacillati</taxon>
        <taxon>Bacillota</taxon>
        <taxon>Bacilli</taxon>
        <taxon>Bacillales</taxon>
        <taxon>Paenibacillaceae</taxon>
        <taxon>Brevibacillus</taxon>
    </lineage>
</organism>
<dbReference type="Proteomes" id="UP001056500">
    <property type="component" value="Chromosome"/>
</dbReference>
<dbReference type="PROSITE" id="PS50977">
    <property type="entry name" value="HTH_TETR_2"/>
    <property type="match status" value="1"/>
</dbReference>
<dbReference type="SUPFAM" id="SSF46689">
    <property type="entry name" value="Homeodomain-like"/>
    <property type="match status" value="1"/>
</dbReference>
<dbReference type="Gene3D" id="1.10.357.10">
    <property type="entry name" value="Tetracycline Repressor, domain 2"/>
    <property type="match status" value="1"/>
</dbReference>
<evidence type="ECO:0000313" key="4">
    <source>
        <dbReference type="EMBL" id="USG64801.1"/>
    </source>
</evidence>
<dbReference type="InterPro" id="IPR049149">
    <property type="entry name" value="TetR/AcrR_C"/>
</dbReference>
<dbReference type="Pfam" id="PF21303">
    <property type="entry name" value="TetR_C_39"/>
    <property type="match status" value="1"/>
</dbReference>
<evidence type="ECO:0000256" key="1">
    <source>
        <dbReference type="ARBA" id="ARBA00023125"/>
    </source>
</evidence>
<evidence type="ECO:0000259" key="3">
    <source>
        <dbReference type="PROSITE" id="PS50977"/>
    </source>
</evidence>
<proteinExistence type="predicted"/>
<dbReference type="SUPFAM" id="SSF48498">
    <property type="entry name" value="Tetracyclin repressor-like, C-terminal domain"/>
    <property type="match status" value="1"/>
</dbReference>
<dbReference type="RefSeq" id="WP_251871910.1">
    <property type="nucleotide sequence ID" value="NZ_CP098755.1"/>
</dbReference>
<evidence type="ECO:0000256" key="2">
    <source>
        <dbReference type="PROSITE-ProRule" id="PRU00335"/>
    </source>
</evidence>
<dbReference type="InterPro" id="IPR023772">
    <property type="entry name" value="DNA-bd_HTH_TetR-type_CS"/>
</dbReference>
<dbReference type="Pfam" id="PF00440">
    <property type="entry name" value="TetR_N"/>
    <property type="match status" value="1"/>
</dbReference>
<feature type="DNA-binding region" description="H-T-H motif" evidence="2">
    <location>
        <begin position="31"/>
        <end position="50"/>
    </location>
</feature>
<dbReference type="InterPro" id="IPR050624">
    <property type="entry name" value="HTH-type_Tx_Regulator"/>
</dbReference>
<dbReference type="PRINTS" id="PR00455">
    <property type="entry name" value="HTHTETR"/>
</dbReference>
<sequence length="221" mass="24816">MRITKKPEERRNEILDAAELLFTTKGYSSTTVNDILQVVGIAKGTFYYYFQSKEEVMDAIAMRYVSMGVEAAKAIVSDPELNASEKLFHIILAQQPNSERKEQMIEQFHQVNNAEMHQKSLVAAVLQLTPVLTEVIQQGIEEGAFNTPYPKETVEFLLVSSQFLFDEGIFQWQPDELIQKATAFAHIVEKTLGAEPDSFRYLLGTISQSGKSATKEGGESQ</sequence>
<protein>
    <submittedName>
        <fullName evidence="4">TetR/AcrR family transcriptional regulator</fullName>
    </submittedName>
</protein>
<keyword evidence="1 2" id="KW-0238">DNA-binding</keyword>
<dbReference type="PANTHER" id="PTHR43479">
    <property type="entry name" value="ACREF/ENVCD OPERON REPRESSOR-RELATED"/>
    <property type="match status" value="1"/>
</dbReference>
<dbReference type="EMBL" id="CP098755">
    <property type="protein sequence ID" value="USG64801.1"/>
    <property type="molecule type" value="Genomic_DNA"/>
</dbReference>
<dbReference type="PROSITE" id="PS01081">
    <property type="entry name" value="HTH_TETR_1"/>
    <property type="match status" value="1"/>
</dbReference>
<keyword evidence="5" id="KW-1185">Reference proteome</keyword>
<dbReference type="InterPro" id="IPR036271">
    <property type="entry name" value="Tet_transcr_reg_TetR-rel_C_sf"/>
</dbReference>
<dbReference type="InterPro" id="IPR001647">
    <property type="entry name" value="HTH_TetR"/>
</dbReference>
<reference evidence="4" key="1">
    <citation type="submission" date="2022-06" db="EMBL/GenBank/DDBJ databases">
        <title>Genome sequencing of Brevibacillus sp. BB3-R1.</title>
        <authorList>
            <person name="Heo J."/>
            <person name="Lee D."/>
            <person name="Won M."/>
            <person name="Han B.-H."/>
            <person name="Hong S.-B."/>
            <person name="Kwon S.-W."/>
        </authorList>
    </citation>
    <scope>NUCLEOTIDE SEQUENCE</scope>
    <source>
        <strain evidence="4">BB3-R1</strain>
    </source>
</reference>